<evidence type="ECO:0000256" key="1">
    <source>
        <dbReference type="SAM" id="MobiDB-lite"/>
    </source>
</evidence>
<reference evidence="2" key="1">
    <citation type="journal article" date="2022" name="bioRxiv">
        <title>Sequencing and chromosome-scale assembly of the giantPleurodeles waltlgenome.</title>
        <authorList>
            <person name="Brown T."/>
            <person name="Elewa A."/>
            <person name="Iarovenko S."/>
            <person name="Subramanian E."/>
            <person name="Araus A.J."/>
            <person name="Petzold A."/>
            <person name="Susuki M."/>
            <person name="Suzuki K.-i.T."/>
            <person name="Hayashi T."/>
            <person name="Toyoda A."/>
            <person name="Oliveira C."/>
            <person name="Osipova E."/>
            <person name="Leigh N.D."/>
            <person name="Simon A."/>
            <person name="Yun M.H."/>
        </authorList>
    </citation>
    <scope>NUCLEOTIDE SEQUENCE</scope>
    <source>
        <strain evidence="2">20211129_DDA</strain>
        <tissue evidence="2">Liver</tissue>
    </source>
</reference>
<dbReference type="Gene3D" id="3.30.250.20">
    <property type="entry name" value="L1 transposable element, C-terminal domain"/>
    <property type="match status" value="1"/>
</dbReference>
<keyword evidence="3" id="KW-1185">Reference proteome</keyword>
<accession>A0AAV7WVQ3</accession>
<comment type="caution">
    <text evidence="2">The sequence shown here is derived from an EMBL/GenBank/DDBJ whole genome shotgun (WGS) entry which is preliminary data.</text>
</comment>
<protein>
    <submittedName>
        <fullName evidence="2">Uncharacterized protein</fullName>
    </submittedName>
</protein>
<evidence type="ECO:0000313" key="3">
    <source>
        <dbReference type="Proteomes" id="UP001066276"/>
    </source>
</evidence>
<feature type="compositionally biased region" description="Basic and acidic residues" evidence="1">
    <location>
        <begin position="132"/>
        <end position="142"/>
    </location>
</feature>
<evidence type="ECO:0000313" key="2">
    <source>
        <dbReference type="EMBL" id="KAJ1216911.1"/>
    </source>
</evidence>
<proteinExistence type="predicted"/>
<feature type="region of interest" description="Disordered" evidence="1">
    <location>
        <begin position="121"/>
        <end position="142"/>
    </location>
</feature>
<dbReference type="AlphaFoldDB" id="A0AAV7WVQ3"/>
<dbReference type="Proteomes" id="UP001066276">
    <property type="component" value="Chromosome 1_1"/>
</dbReference>
<organism evidence="2 3">
    <name type="scientific">Pleurodeles waltl</name>
    <name type="common">Iberian ribbed newt</name>
    <dbReference type="NCBI Taxonomy" id="8319"/>
    <lineage>
        <taxon>Eukaryota</taxon>
        <taxon>Metazoa</taxon>
        <taxon>Chordata</taxon>
        <taxon>Craniata</taxon>
        <taxon>Vertebrata</taxon>
        <taxon>Euteleostomi</taxon>
        <taxon>Amphibia</taxon>
        <taxon>Batrachia</taxon>
        <taxon>Caudata</taxon>
        <taxon>Salamandroidea</taxon>
        <taxon>Salamandridae</taxon>
        <taxon>Pleurodelinae</taxon>
        <taxon>Pleurodeles</taxon>
    </lineage>
</organism>
<name>A0AAV7WVQ3_PLEWA</name>
<dbReference type="EMBL" id="JANPWB010000001">
    <property type="protein sequence ID" value="KAJ1216911.1"/>
    <property type="molecule type" value="Genomic_DNA"/>
</dbReference>
<sequence>MAQNGADPLSWGADGGRAAEVRGFRTEGCAVRWPTPIPSALGTCRTDRRGVQRQRAAFNEVKKKMKELGVVYSMQLPARLKVATPEGAQFFTTPGRLGHGYCVNHDQARLVGIREVAKLEPKGGNQWPRWGPHQEKRHNEND</sequence>
<dbReference type="InterPro" id="IPR042566">
    <property type="entry name" value="L1_C"/>
</dbReference>
<gene>
    <name evidence="2" type="ORF">NDU88_004509</name>
</gene>